<sequence length="60" mass="6542">MQDARSCHQPCFVDSVSVHPNTLLYHASHLSFLNHSLQILGSVHHLCPLVPLLPAGISTT</sequence>
<evidence type="ECO:0000313" key="2">
    <source>
        <dbReference type="Proteomes" id="UP000215914"/>
    </source>
</evidence>
<protein>
    <submittedName>
        <fullName evidence="1">Uncharacterized protein</fullName>
    </submittedName>
</protein>
<keyword evidence="2" id="KW-1185">Reference proteome</keyword>
<dbReference type="AlphaFoldDB" id="A0A9K3IAD4"/>
<dbReference type="EMBL" id="MNCJ02000324">
    <property type="protein sequence ID" value="KAF5793050.1"/>
    <property type="molecule type" value="Genomic_DNA"/>
</dbReference>
<evidence type="ECO:0000313" key="1">
    <source>
        <dbReference type="EMBL" id="KAF5793050.1"/>
    </source>
</evidence>
<organism evidence="1 2">
    <name type="scientific">Helianthus annuus</name>
    <name type="common">Common sunflower</name>
    <dbReference type="NCBI Taxonomy" id="4232"/>
    <lineage>
        <taxon>Eukaryota</taxon>
        <taxon>Viridiplantae</taxon>
        <taxon>Streptophyta</taxon>
        <taxon>Embryophyta</taxon>
        <taxon>Tracheophyta</taxon>
        <taxon>Spermatophyta</taxon>
        <taxon>Magnoliopsida</taxon>
        <taxon>eudicotyledons</taxon>
        <taxon>Gunneridae</taxon>
        <taxon>Pentapetalae</taxon>
        <taxon>asterids</taxon>
        <taxon>campanulids</taxon>
        <taxon>Asterales</taxon>
        <taxon>Asteraceae</taxon>
        <taxon>Asteroideae</taxon>
        <taxon>Heliantheae alliance</taxon>
        <taxon>Heliantheae</taxon>
        <taxon>Helianthus</taxon>
    </lineage>
</organism>
<name>A0A9K3IAD4_HELAN</name>
<reference evidence="1" key="1">
    <citation type="journal article" date="2017" name="Nature">
        <title>The sunflower genome provides insights into oil metabolism, flowering and Asterid evolution.</title>
        <authorList>
            <person name="Badouin H."/>
            <person name="Gouzy J."/>
            <person name="Grassa C.J."/>
            <person name="Murat F."/>
            <person name="Staton S.E."/>
            <person name="Cottret L."/>
            <person name="Lelandais-Briere C."/>
            <person name="Owens G.L."/>
            <person name="Carrere S."/>
            <person name="Mayjonade B."/>
            <person name="Legrand L."/>
            <person name="Gill N."/>
            <person name="Kane N.C."/>
            <person name="Bowers J.E."/>
            <person name="Hubner S."/>
            <person name="Bellec A."/>
            <person name="Berard A."/>
            <person name="Berges H."/>
            <person name="Blanchet N."/>
            <person name="Boniface M.C."/>
            <person name="Brunel D."/>
            <person name="Catrice O."/>
            <person name="Chaidir N."/>
            <person name="Claudel C."/>
            <person name="Donnadieu C."/>
            <person name="Faraut T."/>
            <person name="Fievet G."/>
            <person name="Helmstetter N."/>
            <person name="King M."/>
            <person name="Knapp S.J."/>
            <person name="Lai Z."/>
            <person name="Le Paslier M.C."/>
            <person name="Lippi Y."/>
            <person name="Lorenzon L."/>
            <person name="Mandel J.R."/>
            <person name="Marage G."/>
            <person name="Marchand G."/>
            <person name="Marquand E."/>
            <person name="Bret-Mestries E."/>
            <person name="Morien E."/>
            <person name="Nambeesan S."/>
            <person name="Nguyen T."/>
            <person name="Pegot-Espagnet P."/>
            <person name="Pouilly N."/>
            <person name="Raftis F."/>
            <person name="Sallet E."/>
            <person name="Schiex T."/>
            <person name="Thomas J."/>
            <person name="Vandecasteele C."/>
            <person name="Vares D."/>
            <person name="Vear F."/>
            <person name="Vautrin S."/>
            <person name="Crespi M."/>
            <person name="Mangin B."/>
            <person name="Burke J.M."/>
            <person name="Salse J."/>
            <person name="Munos S."/>
            <person name="Vincourt P."/>
            <person name="Rieseberg L.H."/>
            <person name="Langlade N.B."/>
        </authorList>
    </citation>
    <scope>NUCLEOTIDE SEQUENCE</scope>
    <source>
        <tissue evidence="1">Leaves</tissue>
    </source>
</reference>
<dbReference type="Proteomes" id="UP000215914">
    <property type="component" value="Unassembled WGS sequence"/>
</dbReference>
<reference evidence="1" key="2">
    <citation type="submission" date="2020-06" db="EMBL/GenBank/DDBJ databases">
        <title>Helianthus annuus Genome sequencing and assembly Release 2.</title>
        <authorList>
            <person name="Gouzy J."/>
            <person name="Langlade N."/>
            <person name="Munos S."/>
        </authorList>
    </citation>
    <scope>NUCLEOTIDE SEQUENCE</scope>
    <source>
        <tissue evidence="1">Leaves</tissue>
    </source>
</reference>
<proteinExistence type="predicted"/>
<gene>
    <name evidence="1" type="ORF">HanXRQr2_Chr09g0413021</name>
</gene>
<comment type="caution">
    <text evidence="1">The sequence shown here is derived from an EMBL/GenBank/DDBJ whole genome shotgun (WGS) entry which is preliminary data.</text>
</comment>
<dbReference type="Gramene" id="mRNA:HanXRQr2_Chr09g0413021">
    <property type="protein sequence ID" value="CDS:HanXRQr2_Chr09g0413021.1"/>
    <property type="gene ID" value="HanXRQr2_Chr09g0413021"/>
</dbReference>
<accession>A0A9K3IAD4</accession>